<dbReference type="PIRSF" id="PIRSF001439">
    <property type="entry name" value="CryM"/>
    <property type="match status" value="1"/>
</dbReference>
<dbReference type="Gene3D" id="3.40.50.720">
    <property type="entry name" value="NAD(P)-binding Rossmann-like Domain"/>
    <property type="match status" value="1"/>
</dbReference>
<dbReference type="NCBIfam" id="NF004793">
    <property type="entry name" value="PRK06141.1"/>
    <property type="match status" value="1"/>
</dbReference>
<dbReference type="Pfam" id="PF02423">
    <property type="entry name" value="OCD_Mu_crystall"/>
    <property type="match status" value="1"/>
</dbReference>
<dbReference type="OrthoDB" id="9785971at2"/>
<dbReference type="AlphaFoldDB" id="A0A5J6MES3"/>
<dbReference type="Proteomes" id="UP000326202">
    <property type="component" value="Chromosome"/>
</dbReference>
<dbReference type="Gene3D" id="3.30.1780.10">
    <property type="entry name" value="ornithine cyclodeaminase, domain 1"/>
    <property type="match status" value="1"/>
</dbReference>
<dbReference type="KEGG" id="htq:FRZ44_12630"/>
<evidence type="ECO:0000256" key="1">
    <source>
        <dbReference type="ARBA" id="ARBA00008903"/>
    </source>
</evidence>
<comment type="similarity">
    <text evidence="1">Belongs to the ornithine cyclodeaminase/mu-crystallin family.</text>
</comment>
<dbReference type="RefSeq" id="WP_151176382.1">
    <property type="nucleotide sequence ID" value="NZ_CP042906.1"/>
</dbReference>
<dbReference type="InterPro" id="IPR003462">
    <property type="entry name" value="ODC_Mu_crystall"/>
</dbReference>
<evidence type="ECO:0000313" key="2">
    <source>
        <dbReference type="EMBL" id="QEX15973.1"/>
    </source>
</evidence>
<dbReference type="GO" id="GO:0005737">
    <property type="term" value="C:cytoplasm"/>
    <property type="evidence" value="ECO:0007669"/>
    <property type="project" value="TreeGrafter"/>
</dbReference>
<dbReference type="SUPFAM" id="SSF51735">
    <property type="entry name" value="NAD(P)-binding Rossmann-fold domains"/>
    <property type="match status" value="1"/>
</dbReference>
<dbReference type="EMBL" id="CP042906">
    <property type="protein sequence ID" value="QEX15973.1"/>
    <property type="molecule type" value="Genomic_DNA"/>
</dbReference>
<accession>A0A5J6MES3</accession>
<dbReference type="GO" id="GO:0016491">
    <property type="term" value="F:oxidoreductase activity"/>
    <property type="evidence" value="ECO:0007669"/>
    <property type="project" value="UniProtKB-ARBA"/>
</dbReference>
<gene>
    <name evidence="2" type="ORF">FRZ44_12630</name>
</gene>
<dbReference type="InterPro" id="IPR036291">
    <property type="entry name" value="NAD(P)-bd_dom_sf"/>
</dbReference>
<evidence type="ECO:0000313" key="3">
    <source>
        <dbReference type="Proteomes" id="UP000326202"/>
    </source>
</evidence>
<dbReference type="PANTHER" id="PTHR13812:SF19">
    <property type="entry name" value="KETIMINE REDUCTASE MU-CRYSTALLIN"/>
    <property type="match status" value="1"/>
</dbReference>
<dbReference type="PANTHER" id="PTHR13812">
    <property type="entry name" value="KETIMINE REDUCTASE MU-CRYSTALLIN"/>
    <property type="match status" value="1"/>
</dbReference>
<sequence length="310" mass="33655">MRHFDADAAHRLLDYRGLVEGLRDMYKRGVDVTERKVLHQKLPDGSQNDWLILPAWQFGRHQGIKLVSVFPGNDKKGLASILGLYVLFDGETGAPILTIDGAALTLRKTVCNSALAVDFCARKDASKLLVMGAGNLAPHVVAAHASVRPITEARIWNRTPEKAVALAARLSRPGLAVSAAPDLEAAVHWADIVTGVTMTKAPLLKGAWLKPGQHLDLIGAFRPDMREADDAAVKRSRLFIDARFSVLDECGDISQPLEAGLIKEADITDLFQLSRGERPGRQSDDEITLFKSGGGGHEDLATAQYLLSKV</sequence>
<keyword evidence="3" id="KW-1185">Reference proteome</keyword>
<name>A0A5J6MES3_9PROT</name>
<dbReference type="InterPro" id="IPR023401">
    <property type="entry name" value="ODC_N"/>
</dbReference>
<proteinExistence type="inferred from homology"/>
<protein>
    <submittedName>
        <fullName evidence="2">Ornithine cyclodeaminase</fullName>
    </submittedName>
</protein>
<dbReference type="FunFam" id="3.40.50.720:FF:000311">
    <property type="entry name" value="Ornithine cyclodeaminase"/>
    <property type="match status" value="1"/>
</dbReference>
<dbReference type="GO" id="GO:0019752">
    <property type="term" value="P:carboxylic acid metabolic process"/>
    <property type="evidence" value="ECO:0007669"/>
    <property type="project" value="UniProtKB-ARBA"/>
</dbReference>
<organism evidence="2 3">
    <name type="scientific">Hypericibacter terrae</name>
    <dbReference type="NCBI Taxonomy" id="2602015"/>
    <lineage>
        <taxon>Bacteria</taxon>
        <taxon>Pseudomonadati</taxon>
        <taxon>Pseudomonadota</taxon>
        <taxon>Alphaproteobacteria</taxon>
        <taxon>Rhodospirillales</taxon>
        <taxon>Dongiaceae</taxon>
        <taxon>Hypericibacter</taxon>
    </lineage>
</organism>
<reference evidence="2 3" key="1">
    <citation type="submission" date="2019-08" db="EMBL/GenBank/DDBJ databases">
        <title>Hyperibacter terrae gen. nov., sp. nov. and Hyperibacter viscosus sp. nov., two new members in the family Rhodospirillaceae isolated from the rhizosphere of Hypericum perforatum.</title>
        <authorList>
            <person name="Noviana Z."/>
        </authorList>
    </citation>
    <scope>NUCLEOTIDE SEQUENCE [LARGE SCALE GENOMIC DNA]</scope>
    <source>
        <strain evidence="2 3">R5913</strain>
    </source>
</reference>